<dbReference type="SUPFAM" id="SSF47565">
    <property type="entry name" value="Insect pheromone/odorant-binding proteins"/>
    <property type="match status" value="1"/>
</dbReference>
<dbReference type="EMBL" id="NEVH01020332">
    <property type="protein sequence ID" value="PNF21841.1"/>
    <property type="molecule type" value="Genomic_DNA"/>
</dbReference>
<dbReference type="AlphaFoldDB" id="A0A2J7PZT5"/>
<dbReference type="InParanoid" id="A0A2J7PZT5"/>
<sequence>MFRLSAPVLVAIFCLTAASPADEMTAVVNKCQTSQGISDLQSIMNEASMTLKDESNEAGRLKGNKLDAGAVIDQAKDMIQYAKTHGIRLDENEMKSSVEDCSRKDGEGKCMKAYRMWTCLNDFVQKVRPLPACRQLSAKVSHVKAGTLRLLACRDRDGRSQVANPSASESKSEFRPAKYRTAHAPRLPVGS</sequence>
<evidence type="ECO:0000313" key="3">
    <source>
        <dbReference type="EMBL" id="PNF21841.1"/>
    </source>
</evidence>
<evidence type="ECO:0000256" key="1">
    <source>
        <dbReference type="SAM" id="MobiDB-lite"/>
    </source>
</evidence>
<dbReference type="Pfam" id="PF01395">
    <property type="entry name" value="PBP_GOBP"/>
    <property type="match status" value="1"/>
</dbReference>
<dbReference type="OrthoDB" id="6595846at2759"/>
<feature type="chain" id="PRO_5014405552" evidence="2">
    <location>
        <begin position="22"/>
        <end position="191"/>
    </location>
</feature>
<accession>A0A2J7PZT5</accession>
<reference evidence="3 4" key="1">
    <citation type="submission" date="2017-12" db="EMBL/GenBank/DDBJ databases">
        <title>Hemimetabolous genomes reveal molecular basis of termite eusociality.</title>
        <authorList>
            <person name="Harrison M.C."/>
            <person name="Jongepier E."/>
            <person name="Robertson H.M."/>
            <person name="Arning N."/>
            <person name="Bitard-Feildel T."/>
            <person name="Chao H."/>
            <person name="Childers C.P."/>
            <person name="Dinh H."/>
            <person name="Doddapaneni H."/>
            <person name="Dugan S."/>
            <person name="Gowin J."/>
            <person name="Greiner C."/>
            <person name="Han Y."/>
            <person name="Hu H."/>
            <person name="Hughes D.S.T."/>
            <person name="Huylmans A.-K."/>
            <person name="Kemena C."/>
            <person name="Kremer L.P.M."/>
            <person name="Lee S.L."/>
            <person name="Lopez-Ezquerra A."/>
            <person name="Mallet L."/>
            <person name="Monroy-Kuhn J.M."/>
            <person name="Moser A."/>
            <person name="Murali S.C."/>
            <person name="Muzny D.M."/>
            <person name="Otani S."/>
            <person name="Piulachs M.-D."/>
            <person name="Poelchau M."/>
            <person name="Qu J."/>
            <person name="Schaub F."/>
            <person name="Wada-Katsumata A."/>
            <person name="Worley K.C."/>
            <person name="Xie Q."/>
            <person name="Ylla G."/>
            <person name="Poulsen M."/>
            <person name="Gibbs R.A."/>
            <person name="Schal C."/>
            <person name="Richards S."/>
            <person name="Belles X."/>
            <person name="Korb J."/>
            <person name="Bornberg-Bauer E."/>
        </authorList>
    </citation>
    <scope>NUCLEOTIDE SEQUENCE [LARGE SCALE GENOMIC DNA]</scope>
    <source>
        <tissue evidence="3">Whole body</tissue>
    </source>
</reference>
<dbReference type="Gene3D" id="1.10.238.20">
    <property type="entry name" value="Pheromone/general odorant binding protein domain"/>
    <property type="match status" value="1"/>
</dbReference>
<dbReference type="Proteomes" id="UP000235965">
    <property type="component" value="Unassembled WGS sequence"/>
</dbReference>
<dbReference type="InterPro" id="IPR006170">
    <property type="entry name" value="PBP/GOBP"/>
</dbReference>
<dbReference type="InterPro" id="IPR036728">
    <property type="entry name" value="PBP_GOBP_sf"/>
</dbReference>
<protein>
    <submittedName>
        <fullName evidence="3">Uncharacterized protein</fullName>
    </submittedName>
</protein>
<feature type="signal peptide" evidence="2">
    <location>
        <begin position="1"/>
        <end position="21"/>
    </location>
</feature>
<evidence type="ECO:0000313" key="4">
    <source>
        <dbReference type="Proteomes" id="UP000235965"/>
    </source>
</evidence>
<proteinExistence type="predicted"/>
<comment type="caution">
    <text evidence="3">The sequence shown here is derived from an EMBL/GenBank/DDBJ whole genome shotgun (WGS) entry which is preliminary data.</text>
</comment>
<feature type="region of interest" description="Disordered" evidence="1">
    <location>
        <begin position="159"/>
        <end position="191"/>
    </location>
</feature>
<dbReference type="GO" id="GO:0005549">
    <property type="term" value="F:odorant binding"/>
    <property type="evidence" value="ECO:0007669"/>
    <property type="project" value="InterPro"/>
</dbReference>
<organism evidence="3 4">
    <name type="scientific">Cryptotermes secundus</name>
    <dbReference type="NCBI Taxonomy" id="105785"/>
    <lineage>
        <taxon>Eukaryota</taxon>
        <taxon>Metazoa</taxon>
        <taxon>Ecdysozoa</taxon>
        <taxon>Arthropoda</taxon>
        <taxon>Hexapoda</taxon>
        <taxon>Insecta</taxon>
        <taxon>Pterygota</taxon>
        <taxon>Neoptera</taxon>
        <taxon>Polyneoptera</taxon>
        <taxon>Dictyoptera</taxon>
        <taxon>Blattodea</taxon>
        <taxon>Blattoidea</taxon>
        <taxon>Termitoidae</taxon>
        <taxon>Kalotermitidae</taxon>
        <taxon>Cryptotermitinae</taxon>
        <taxon>Cryptotermes</taxon>
    </lineage>
</organism>
<keyword evidence="2" id="KW-0732">Signal</keyword>
<keyword evidence="4" id="KW-1185">Reference proteome</keyword>
<dbReference type="CDD" id="cd23992">
    <property type="entry name" value="PBP_GOBP"/>
    <property type="match status" value="1"/>
</dbReference>
<name>A0A2J7PZT5_9NEOP</name>
<evidence type="ECO:0000256" key="2">
    <source>
        <dbReference type="SAM" id="SignalP"/>
    </source>
</evidence>
<gene>
    <name evidence="3" type="ORF">B7P43_G05965</name>
</gene>